<dbReference type="InterPro" id="IPR027417">
    <property type="entry name" value="P-loop_NTPase"/>
</dbReference>
<feature type="region of interest" description="Disordered" evidence="1">
    <location>
        <begin position="281"/>
        <end position="300"/>
    </location>
</feature>
<evidence type="ECO:0000256" key="1">
    <source>
        <dbReference type="SAM" id="MobiDB-lite"/>
    </source>
</evidence>
<reference evidence="3 4" key="1">
    <citation type="submission" date="2017-06" db="EMBL/GenBank/DDBJ databases">
        <title>Cultured bacterium strain Saccharothrix yanglingensis Hhs.015.</title>
        <authorList>
            <person name="Xia Y."/>
        </authorList>
    </citation>
    <scope>NUCLEOTIDE SEQUENCE [LARGE SCALE GENOMIC DNA]</scope>
    <source>
        <strain evidence="3 4">Hhs.015</strain>
    </source>
</reference>
<name>A0ABU0XAH4_9PSEU</name>
<evidence type="ECO:0000313" key="3">
    <source>
        <dbReference type="EMBL" id="MDQ2588951.1"/>
    </source>
</evidence>
<dbReference type="Pfam" id="PF07683">
    <property type="entry name" value="CobW_C"/>
    <property type="match status" value="1"/>
</dbReference>
<dbReference type="PANTHER" id="PTHR43603:SF1">
    <property type="entry name" value="ZINC-REGULATED GTPASE METALLOPROTEIN ACTIVATOR 1"/>
    <property type="match status" value="1"/>
</dbReference>
<protein>
    <submittedName>
        <fullName evidence="3">Cobalamin biosynthesis protein CobW</fullName>
    </submittedName>
</protein>
<proteinExistence type="predicted"/>
<evidence type="ECO:0000313" key="4">
    <source>
        <dbReference type="Proteomes" id="UP001225605"/>
    </source>
</evidence>
<dbReference type="EMBL" id="NSDM01000026">
    <property type="protein sequence ID" value="MDQ2588951.1"/>
    <property type="molecule type" value="Genomic_DNA"/>
</dbReference>
<dbReference type="PANTHER" id="PTHR43603">
    <property type="entry name" value="COBW DOMAIN-CONTAINING PROTEIN DDB_G0274527"/>
    <property type="match status" value="1"/>
</dbReference>
<dbReference type="InterPro" id="IPR051927">
    <property type="entry name" value="Zn_Chap_cDPG_Synth"/>
</dbReference>
<feature type="domain" description="CobW C-terminal" evidence="2">
    <location>
        <begin position="221"/>
        <end position="328"/>
    </location>
</feature>
<sequence length="354" mass="38230">MGTSVVLVTGSEEHVVAEEVWHALPGAVLVRHDLRRLSDGVVRRWVDGLLTELHLEHGCVSCTMRHDLLPLLRSLDGPVVVHLDPALEPEAVCLALTDEPIRVTAVVTVVDRATWLSDATGGELLADRGLGAAPGDDRTVAQLVVGQAEFADALVLTGPEDERVTAVLDRLNPTAARQELAHLDVPALLAAIPADSRRGEVDDTFGPVLHGEPPREPAHGVHLVHFTARRAFHPARLERVLVALCRGAVRIRGRVRLASRHDTALWLEAAGRSLRIGEAGPWPAAVDDRPRTTATGWDPRTGDRAQELVVVSHRSSPEVVASALREALLTDEECALAAELRFADPFPGSREQLT</sequence>
<dbReference type="SMART" id="SM00833">
    <property type="entry name" value="CobW_C"/>
    <property type="match status" value="1"/>
</dbReference>
<dbReference type="SUPFAM" id="SSF90002">
    <property type="entry name" value="Hypothetical protein YjiA, C-terminal domain"/>
    <property type="match status" value="1"/>
</dbReference>
<keyword evidence="4" id="KW-1185">Reference proteome</keyword>
<dbReference type="Gene3D" id="3.40.50.300">
    <property type="entry name" value="P-loop containing nucleotide triphosphate hydrolases"/>
    <property type="match status" value="1"/>
</dbReference>
<dbReference type="Proteomes" id="UP001225605">
    <property type="component" value="Unassembled WGS sequence"/>
</dbReference>
<organism evidence="3 4">
    <name type="scientific">Saccharothrix yanglingensis</name>
    <dbReference type="NCBI Taxonomy" id="659496"/>
    <lineage>
        <taxon>Bacteria</taxon>
        <taxon>Bacillati</taxon>
        <taxon>Actinomycetota</taxon>
        <taxon>Actinomycetes</taxon>
        <taxon>Pseudonocardiales</taxon>
        <taxon>Pseudonocardiaceae</taxon>
        <taxon>Saccharothrix</taxon>
    </lineage>
</organism>
<evidence type="ECO:0000259" key="2">
    <source>
        <dbReference type="SMART" id="SM00833"/>
    </source>
</evidence>
<dbReference type="InterPro" id="IPR011629">
    <property type="entry name" value="CobW-like_C"/>
</dbReference>
<dbReference type="RefSeq" id="WP_306750620.1">
    <property type="nucleotide sequence ID" value="NZ_NSDM01000026.1"/>
</dbReference>
<accession>A0ABU0XAH4</accession>
<comment type="caution">
    <text evidence="3">The sequence shown here is derived from an EMBL/GenBank/DDBJ whole genome shotgun (WGS) entry which is preliminary data.</text>
</comment>
<gene>
    <name evidence="3" type="ORF">CKY47_34420</name>
</gene>